<dbReference type="AlphaFoldDB" id="A0A916U614"/>
<keyword evidence="3" id="KW-1185">Reference proteome</keyword>
<dbReference type="Proteomes" id="UP000637423">
    <property type="component" value="Unassembled WGS sequence"/>
</dbReference>
<dbReference type="RefSeq" id="WP_188564367.1">
    <property type="nucleotide sequence ID" value="NZ_BMED01000001.1"/>
</dbReference>
<reference evidence="2" key="1">
    <citation type="journal article" date="2014" name="Int. J. Syst. Evol. Microbiol.">
        <title>Complete genome sequence of Corynebacterium casei LMG S-19264T (=DSM 44701T), isolated from a smear-ripened cheese.</title>
        <authorList>
            <consortium name="US DOE Joint Genome Institute (JGI-PGF)"/>
            <person name="Walter F."/>
            <person name="Albersmeier A."/>
            <person name="Kalinowski J."/>
            <person name="Ruckert C."/>
        </authorList>
    </citation>
    <scope>NUCLEOTIDE SEQUENCE</scope>
    <source>
        <strain evidence="2">CGMCC 1.10998</strain>
    </source>
</reference>
<dbReference type="InterPro" id="IPR051604">
    <property type="entry name" value="Ergot_Alk_Oxidoreductase"/>
</dbReference>
<reference evidence="2" key="2">
    <citation type="submission" date="2020-09" db="EMBL/GenBank/DDBJ databases">
        <authorList>
            <person name="Sun Q."/>
            <person name="Zhou Y."/>
        </authorList>
    </citation>
    <scope>NUCLEOTIDE SEQUENCE</scope>
    <source>
        <strain evidence="2">CGMCC 1.10998</strain>
    </source>
</reference>
<dbReference type="PANTHER" id="PTHR43162:SF1">
    <property type="entry name" value="PRESTALK A DIFFERENTIATION PROTEIN A"/>
    <property type="match status" value="1"/>
</dbReference>
<gene>
    <name evidence="2" type="ORF">GCM10011396_04630</name>
</gene>
<evidence type="ECO:0000313" key="3">
    <source>
        <dbReference type="Proteomes" id="UP000637423"/>
    </source>
</evidence>
<dbReference type="Pfam" id="PF05368">
    <property type="entry name" value="NmrA"/>
    <property type="match status" value="1"/>
</dbReference>
<evidence type="ECO:0000313" key="2">
    <source>
        <dbReference type="EMBL" id="GGC60766.1"/>
    </source>
</evidence>
<proteinExistence type="predicted"/>
<dbReference type="SUPFAM" id="SSF51735">
    <property type="entry name" value="NAD(P)-binding Rossmann-fold domains"/>
    <property type="match status" value="1"/>
</dbReference>
<dbReference type="InterPro" id="IPR036291">
    <property type="entry name" value="NAD(P)-bd_dom_sf"/>
</dbReference>
<dbReference type="Gene3D" id="3.40.50.720">
    <property type="entry name" value="NAD(P)-binding Rossmann-like Domain"/>
    <property type="match status" value="1"/>
</dbReference>
<feature type="domain" description="NmrA-like" evidence="1">
    <location>
        <begin position="2"/>
        <end position="248"/>
    </location>
</feature>
<name>A0A916U614_9BURK</name>
<protein>
    <submittedName>
        <fullName evidence="2">Nucleoside-diphosphate sugar epimerase</fullName>
    </submittedName>
</protein>
<comment type="caution">
    <text evidence="2">The sequence shown here is derived from an EMBL/GenBank/DDBJ whole genome shotgun (WGS) entry which is preliminary data.</text>
</comment>
<accession>A0A916U614</accession>
<dbReference type="EMBL" id="BMED01000001">
    <property type="protein sequence ID" value="GGC60766.1"/>
    <property type="molecule type" value="Genomic_DNA"/>
</dbReference>
<organism evidence="2 3">
    <name type="scientific">Undibacterium terreum</name>
    <dbReference type="NCBI Taxonomy" id="1224302"/>
    <lineage>
        <taxon>Bacteria</taxon>
        <taxon>Pseudomonadati</taxon>
        <taxon>Pseudomonadota</taxon>
        <taxon>Betaproteobacteria</taxon>
        <taxon>Burkholderiales</taxon>
        <taxon>Oxalobacteraceae</taxon>
        <taxon>Undibacterium</taxon>
    </lineage>
</organism>
<dbReference type="PANTHER" id="PTHR43162">
    <property type="match status" value="1"/>
</dbReference>
<dbReference type="Gene3D" id="3.90.25.10">
    <property type="entry name" value="UDP-galactose 4-epimerase, domain 1"/>
    <property type="match status" value="1"/>
</dbReference>
<sequence length="287" mass="30813">MITIMGITGQVGSALAGELLAAGQNVRAIVRNTAKAAAWEKKGVELAVADAADAGALTTAFSGSDAVFILLPPNFDPTPGFPESRAIIAALHTALLAARPKRIVCLSTIGAQATQENLLNQLQIMEKAFSDLPMPTAFIRAAWFMENAIWDIDPAVTSGIIPSFLQPLDKAVPMIATADIARHAARLLQEDWNGQRIIELEGARLTPNQIAASFSRLLGKPVQMQVIPRADWKDLFTSQGMSNPLPRMQMLDGFNEGWICFEGGAAEQLTGTTSFEDVIAEKLRSMA</sequence>
<evidence type="ECO:0000259" key="1">
    <source>
        <dbReference type="Pfam" id="PF05368"/>
    </source>
</evidence>
<dbReference type="InterPro" id="IPR008030">
    <property type="entry name" value="NmrA-like"/>
</dbReference>